<dbReference type="PANTHER" id="PTHR43434">
    <property type="entry name" value="PHOSPHOGLYCOLATE PHOSPHATASE"/>
    <property type="match status" value="1"/>
</dbReference>
<sequence length="225" mass="26526">MMSNSPQVLVDWEQIDTVLLDMDGTLLDLHFDNYFWLHHLPRRYVDTHGVSMEAATEKLHGMFETYAGKLEWYCLEHWSDALELDIRALKEEVQERIATRPYAIEFLQRLRALNKKLVLITNAHPQSLSLKLDITAIDQWLDVVISSHEYRQPKEQQAFWHCLQEQEQFDPARTLFIDDTVRILDSAAEYGIKHLLCIHQPDSQQTRRIDDYPAIDHFDEIMPPL</sequence>
<proteinExistence type="predicted"/>
<dbReference type="InterPro" id="IPR050155">
    <property type="entry name" value="HAD-like_hydrolase_sf"/>
</dbReference>
<dbReference type="CDD" id="cd01427">
    <property type="entry name" value="HAD_like"/>
    <property type="match status" value="1"/>
</dbReference>
<organism evidence="1 2">
    <name type="scientific">Pseudoteredinibacter isoporae</name>
    <dbReference type="NCBI Taxonomy" id="570281"/>
    <lineage>
        <taxon>Bacteria</taxon>
        <taxon>Pseudomonadati</taxon>
        <taxon>Pseudomonadota</taxon>
        <taxon>Gammaproteobacteria</taxon>
        <taxon>Cellvibrionales</taxon>
        <taxon>Cellvibrionaceae</taxon>
        <taxon>Pseudoteredinibacter</taxon>
    </lineage>
</organism>
<dbReference type="NCBIfam" id="NF011564">
    <property type="entry name" value="PRK14988.1"/>
    <property type="match status" value="1"/>
</dbReference>
<dbReference type="AlphaFoldDB" id="A0A7X0MX64"/>
<evidence type="ECO:0000313" key="1">
    <source>
        <dbReference type="EMBL" id="MBB6520562.1"/>
    </source>
</evidence>
<dbReference type="Pfam" id="PF00702">
    <property type="entry name" value="Hydrolase"/>
    <property type="match status" value="1"/>
</dbReference>
<dbReference type="SFLD" id="SFLDG01129">
    <property type="entry name" value="C1.5:_HAD__Beta-PGM__Phosphata"/>
    <property type="match status" value="1"/>
</dbReference>
<gene>
    <name evidence="1" type="ORF">HNR48_000840</name>
</gene>
<dbReference type="InterPro" id="IPR006439">
    <property type="entry name" value="HAD-SF_hydro_IA"/>
</dbReference>
<dbReference type="SFLD" id="SFLDS00003">
    <property type="entry name" value="Haloacid_Dehalogenase"/>
    <property type="match status" value="1"/>
</dbReference>
<dbReference type="InterPro" id="IPR023214">
    <property type="entry name" value="HAD_sf"/>
</dbReference>
<dbReference type="InterPro" id="IPR036412">
    <property type="entry name" value="HAD-like_sf"/>
</dbReference>
<dbReference type="FunCoup" id="A0A7X0MX64">
    <property type="interactions" value="105"/>
</dbReference>
<dbReference type="Proteomes" id="UP000528457">
    <property type="component" value="Unassembled WGS sequence"/>
</dbReference>
<comment type="caution">
    <text evidence="1">The sequence shown here is derived from an EMBL/GenBank/DDBJ whole genome shotgun (WGS) entry which is preliminary data.</text>
</comment>
<dbReference type="EMBL" id="JACHHT010000001">
    <property type="protein sequence ID" value="MBB6520562.1"/>
    <property type="molecule type" value="Genomic_DNA"/>
</dbReference>
<accession>A0A7X0MX64</accession>
<evidence type="ECO:0000313" key="2">
    <source>
        <dbReference type="Proteomes" id="UP000528457"/>
    </source>
</evidence>
<dbReference type="InParanoid" id="A0A7X0MX64"/>
<protein>
    <submittedName>
        <fullName evidence="1">Putative hydrolase of the HAD superfamily</fullName>
    </submittedName>
</protein>
<dbReference type="GO" id="GO:0006281">
    <property type="term" value="P:DNA repair"/>
    <property type="evidence" value="ECO:0007669"/>
    <property type="project" value="TreeGrafter"/>
</dbReference>
<dbReference type="SUPFAM" id="SSF56784">
    <property type="entry name" value="HAD-like"/>
    <property type="match status" value="1"/>
</dbReference>
<dbReference type="NCBIfam" id="TIGR01509">
    <property type="entry name" value="HAD-SF-IA-v3"/>
    <property type="match status" value="1"/>
</dbReference>
<keyword evidence="1" id="KW-0378">Hydrolase</keyword>
<dbReference type="Gene3D" id="3.40.50.1000">
    <property type="entry name" value="HAD superfamily/HAD-like"/>
    <property type="match status" value="1"/>
</dbReference>
<dbReference type="PANTHER" id="PTHR43434:SF3">
    <property type="entry name" value="GMP_IMP NUCLEOTIDASE YRFG"/>
    <property type="match status" value="1"/>
</dbReference>
<dbReference type="GO" id="GO:0005829">
    <property type="term" value="C:cytosol"/>
    <property type="evidence" value="ECO:0007669"/>
    <property type="project" value="TreeGrafter"/>
</dbReference>
<reference evidence="1 2" key="1">
    <citation type="submission" date="2020-08" db="EMBL/GenBank/DDBJ databases">
        <title>Genomic Encyclopedia of Type Strains, Phase IV (KMG-IV): sequencing the most valuable type-strain genomes for metagenomic binning, comparative biology and taxonomic classification.</title>
        <authorList>
            <person name="Goeker M."/>
        </authorList>
    </citation>
    <scope>NUCLEOTIDE SEQUENCE [LARGE SCALE GENOMIC DNA]</scope>
    <source>
        <strain evidence="1 2">DSM 22368</strain>
    </source>
</reference>
<dbReference type="GO" id="GO:0008967">
    <property type="term" value="F:phosphoglycolate phosphatase activity"/>
    <property type="evidence" value="ECO:0007669"/>
    <property type="project" value="TreeGrafter"/>
</dbReference>
<name>A0A7X0MX64_9GAMM</name>
<keyword evidence="2" id="KW-1185">Reference proteome</keyword>